<evidence type="ECO:0008006" key="4">
    <source>
        <dbReference type="Google" id="ProtNLM"/>
    </source>
</evidence>
<keyword evidence="3" id="KW-1185">Reference proteome</keyword>
<dbReference type="AlphaFoldDB" id="A0A1E5XWZ5"/>
<feature type="transmembrane region" description="Helical" evidence="1">
    <location>
        <begin position="69"/>
        <end position="88"/>
    </location>
</feature>
<feature type="transmembrane region" description="Helical" evidence="1">
    <location>
        <begin position="20"/>
        <end position="48"/>
    </location>
</feature>
<sequence length="186" mass="19247">MNAIDPTPANWLKTYAFIRFGFSAVWVAAALLLAPLSPATAAALLVLYPAWDAAANFVDAQRNGGLSRNLSHLVNVVVSAITTIAVIVALSHGMAAVVVVFGVWAILSGVLQLVTAVRRWASGGQWAMVLSGAQSALAGGFFVFSAGTMPNPGIALIAGYAAFGAVYFLVTAVWLSLRGGRKVSAN</sequence>
<reference evidence="2 3" key="1">
    <citation type="journal article" date="2015" name="Genome Announc.">
        <title>Genome Assemblies of Three Soil-Associated Devosia species: D. insulae, D. limi, and D. soli.</title>
        <authorList>
            <person name="Hassan Y.I."/>
            <person name="Lepp D."/>
            <person name="Zhou T."/>
        </authorList>
    </citation>
    <scope>NUCLEOTIDE SEQUENCE [LARGE SCALE GENOMIC DNA]</scope>
    <source>
        <strain evidence="2 3">DS-56</strain>
    </source>
</reference>
<proteinExistence type="predicted"/>
<protein>
    <recommendedName>
        <fullName evidence="4">DUF308 domain-containing protein</fullName>
    </recommendedName>
</protein>
<dbReference type="InterPro" id="IPR005325">
    <property type="entry name" value="DUF308_memb"/>
</dbReference>
<keyword evidence="1" id="KW-0472">Membrane</keyword>
<comment type="caution">
    <text evidence="2">The sequence shown here is derived from an EMBL/GenBank/DDBJ whole genome shotgun (WGS) entry which is preliminary data.</text>
</comment>
<dbReference type="RefSeq" id="WP_069907771.1">
    <property type="nucleotide sequence ID" value="NZ_LAJE02000030.1"/>
</dbReference>
<feature type="transmembrane region" description="Helical" evidence="1">
    <location>
        <begin position="94"/>
        <end position="114"/>
    </location>
</feature>
<evidence type="ECO:0000313" key="3">
    <source>
        <dbReference type="Proteomes" id="UP000095463"/>
    </source>
</evidence>
<feature type="transmembrane region" description="Helical" evidence="1">
    <location>
        <begin position="153"/>
        <end position="177"/>
    </location>
</feature>
<name>A0A1E5XWZ5_9HYPH</name>
<gene>
    <name evidence="2" type="ORF">VW23_008255</name>
</gene>
<evidence type="ECO:0000313" key="2">
    <source>
        <dbReference type="EMBL" id="OEO33102.1"/>
    </source>
</evidence>
<keyword evidence="1" id="KW-1133">Transmembrane helix</keyword>
<dbReference type="Pfam" id="PF03729">
    <property type="entry name" value="DUF308"/>
    <property type="match status" value="1"/>
</dbReference>
<dbReference type="EMBL" id="LAJE02000030">
    <property type="protein sequence ID" value="OEO33102.1"/>
    <property type="molecule type" value="Genomic_DNA"/>
</dbReference>
<keyword evidence="1" id="KW-0812">Transmembrane</keyword>
<dbReference type="OrthoDB" id="960912at2"/>
<organism evidence="2 3">
    <name type="scientific">Devosia insulae DS-56</name>
    <dbReference type="NCBI Taxonomy" id="1116389"/>
    <lineage>
        <taxon>Bacteria</taxon>
        <taxon>Pseudomonadati</taxon>
        <taxon>Pseudomonadota</taxon>
        <taxon>Alphaproteobacteria</taxon>
        <taxon>Hyphomicrobiales</taxon>
        <taxon>Devosiaceae</taxon>
        <taxon>Devosia</taxon>
    </lineage>
</organism>
<accession>A0A1E5XWZ5</accession>
<dbReference type="Proteomes" id="UP000095463">
    <property type="component" value="Unassembled WGS sequence"/>
</dbReference>
<evidence type="ECO:0000256" key="1">
    <source>
        <dbReference type="SAM" id="Phobius"/>
    </source>
</evidence>
<feature type="transmembrane region" description="Helical" evidence="1">
    <location>
        <begin position="126"/>
        <end position="147"/>
    </location>
</feature>